<dbReference type="STRING" id="717646.M2NBM7"/>
<keyword evidence="3" id="KW-1185">Reference proteome</keyword>
<accession>M2NBM7</accession>
<reference evidence="2 3" key="1">
    <citation type="journal article" date="2012" name="PLoS Pathog.">
        <title>Diverse lifestyles and strategies of plant pathogenesis encoded in the genomes of eighteen Dothideomycetes fungi.</title>
        <authorList>
            <person name="Ohm R.A."/>
            <person name="Feau N."/>
            <person name="Henrissat B."/>
            <person name="Schoch C.L."/>
            <person name="Horwitz B.A."/>
            <person name="Barry K.W."/>
            <person name="Condon B.J."/>
            <person name="Copeland A.C."/>
            <person name="Dhillon B."/>
            <person name="Glaser F."/>
            <person name="Hesse C.N."/>
            <person name="Kosti I."/>
            <person name="LaButti K."/>
            <person name="Lindquist E.A."/>
            <person name="Lucas S."/>
            <person name="Salamov A.A."/>
            <person name="Bradshaw R.E."/>
            <person name="Ciuffetti L."/>
            <person name="Hamelin R.C."/>
            <person name="Kema G.H.J."/>
            <person name="Lawrence C."/>
            <person name="Scott J.A."/>
            <person name="Spatafora J.W."/>
            <person name="Turgeon B.G."/>
            <person name="de Wit P.J.G.M."/>
            <person name="Zhong S."/>
            <person name="Goodwin S.B."/>
            <person name="Grigoriev I.V."/>
        </authorList>
    </citation>
    <scope>NUCLEOTIDE SEQUENCE [LARGE SCALE GENOMIC DNA]</scope>
    <source>
        <strain evidence="2 3">UAMH 10762</strain>
    </source>
</reference>
<evidence type="ECO:0008006" key="4">
    <source>
        <dbReference type="Google" id="ProtNLM"/>
    </source>
</evidence>
<dbReference type="SUPFAM" id="SSF52047">
    <property type="entry name" value="RNI-like"/>
    <property type="match status" value="1"/>
</dbReference>
<dbReference type="HOGENOM" id="CLU_019222_0_0_1"/>
<protein>
    <recommendedName>
        <fullName evidence="4">F-box domain-containing protein</fullName>
    </recommendedName>
</protein>
<dbReference type="AlphaFoldDB" id="M2NBM7"/>
<proteinExistence type="predicted"/>
<dbReference type="eggNOG" id="ENOG502RWR6">
    <property type="taxonomic scope" value="Eukaryota"/>
</dbReference>
<feature type="compositionally biased region" description="Acidic residues" evidence="1">
    <location>
        <begin position="632"/>
        <end position="658"/>
    </location>
</feature>
<dbReference type="Gene3D" id="3.80.10.10">
    <property type="entry name" value="Ribonuclease Inhibitor"/>
    <property type="match status" value="1"/>
</dbReference>
<dbReference type="OMA" id="HNRHLNM"/>
<feature type="compositionally biased region" description="Basic residues" evidence="1">
    <location>
        <begin position="51"/>
        <end position="64"/>
    </location>
</feature>
<feature type="compositionally biased region" description="Basic and acidic residues" evidence="1">
    <location>
        <begin position="94"/>
        <end position="103"/>
    </location>
</feature>
<organism evidence="2 3">
    <name type="scientific">Baudoinia panamericana (strain UAMH 10762)</name>
    <name type="common">Angels' share fungus</name>
    <name type="synonym">Baudoinia compniacensis (strain UAMH 10762)</name>
    <dbReference type="NCBI Taxonomy" id="717646"/>
    <lineage>
        <taxon>Eukaryota</taxon>
        <taxon>Fungi</taxon>
        <taxon>Dikarya</taxon>
        <taxon>Ascomycota</taxon>
        <taxon>Pezizomycotina</taxon>
        <taxon>Dothideomycetes</taxon>
        <taxon>Dothideomycetidae</taxon>
        <taxon>Mycosphaerellales</taxon>
        <taxon>Teratosphaeriaceae</taxon>
        <taxon>Baudoinia</taxon>
    </lineage>
</organism>
<feature type="compositionally biased region" description="Polar residues" evidence="1">
    <location>
        <begin position="536"/>
        <end position="549"/>
    </location>
</feature>
<evidence type="ECO:0000313" key="2">
    <source>
        <dbReference type="EMBL" id="EMC96549.1"/>
    </source>
</evidence>
<feature type="compositionally biased region" description="Acidic residues" evidence="1">
    <location>
        <begin position="585"/>
        <end position="602"/>
    </location>
</feature>
<dbReference type="OrthoDB" id="5395390at2759"/>
<dbReference type="InterPro" id="IPR032675">
    <property type="entry name" value="LRR_dom_sf"/>
</dbReference>
<feature type="compositionally biased region" description="Basic residues" evidence="1">
    <location>
        <begin position="1"/>
        <end position="11"/>
    </location>
</feature>
<feature type="region of interest" description="Disordered" evidence="1">
    <location>
        <begin position="536"/>
        <end position="605"/>
    </location>
</feature>
<feature type="compositionally biased region" description="Acidic residues" evidence="1">
    <location>
        <begin position="24"/>
        <end position="42"/>
    </location>
</feature>
<sequence>MARPGNKRRSTRQAATKRSIYTEPDSDDDYDLEQDAEAEYEPEQPLSLPFKRAKTVPRTRHVTRSKSTPATRTAAKAVVKAVGRPRRRNTAGEPLKKEFTGPSDRRIPDWTSLPIDILREVLAYASLPRHEQTRTASANVAWLLNAARVCRAFALPALEAYYQAPSLLTNLQPHHLLELLRMEKKYTNYNAKVKSLFVDVRRLAYSAPGKGLFDMSQLIPHLPQLHHVEIFHPIDEPPFRRSHQIRWQYPRDLFDTLAKAGTKLKTWRWHRAMLPFTNEDELCSFITQTHISTPYQSLAKLTFCDFNGNGEGEITGQPSLAIAISLLPSLVDLTFVSSEVVVDRFLEHMPKTLERLELTNCLELTSDMLHDFLATGASRLRELILNHNPALNLAFTTGLKVLCPKLEVLSMNLRYYSERVNSDDSKPLYENLLTNDEVPQWPSSLRRLELIHLQRWSAEAAQNLFRSLLVNAAELPDLRYLILHSHINIPWRQRADFRDNWIDRLQRVFACRADPPNPHLDITFGRNLSHVEISPAKTSAGDTEVFSDSSPERQHHTDPIVRRSRRVAQAKPAPAVMQLNHSEQQDDEDDEEEEEEEEEQGTEDFFIQGLCDLVDIRIDNQRPRENQFTEGDFLDSEVSGDEDWREGNDIDDEDGYAW</sequence>
<evidence type="ECO:0000313" key="3">
    <source>
        <dbReference type="Proteomes" id="UP000011761"/>
    </source>
</evidence>
<dbReference type="GeneID" id="19116611"/>
<feature type="region of interest" description="Disordered" evidence="1">
    <location>
        <begin position="1"/>
        <end position="103"/>
    </location>
</feature>
<feature type="region of interest" description="Disordered" evidence="1">
    <location>
        <begin position="622"/>
        <end position="658"/>
    </location>
</feature>
<feature type="compositionally biased region" description="Low complexity" evidence="1">
    <location>
        <begin position="68"/>
        <end position="82"/>
    </location>
</feature>
<dbReference type="Proteomes" id="UP000011761">
    <property type="component" value="Unassembled WGS sequence"/>
</dbReference>
<evidence type="ECO:0000256" key="1">
    <source>
        <dbReference type="SAM" id="MobiDB-lite"/>
    </source>
</evidence>
<gene>
    <name evidence="2" type="ORF">BAUCODRAFT_70750</name>
</gene>
<dbReference type="EMBL" id="KB445555">
    <property type="protein sequence ID" value="EMC96549.1"/>
    <property type="molecule type" value="Genomic_DNA"/>
</dbReference>
<feature type="compositionally biased region" description="Basic and acidic residues" evidence="1">
    <location>
        <begin position="550"/>
        <end position="561"/>
    </location>
</feature>
<dbReference type="KEGG" id="bcom:BAUCODRAFT_70750"/>
<dbReference type="RefSeq" id="XP_007676334.1">
    <property type="nucleotide sequence ID" value="XM_007678144.1"/>
</dbReference>
<name>M2NBM7_BAUPA</name>